<feature type="region of interest" description="Disordered" evidence="1">
    <location>
        <begin position="267"/>
        <end position="353"/>
    </location>
</feature>
<dbReference type="AlphaFoldDB" id="A0A5M6ILT4"/>
<name>A0A5M6ILT4_9PROT</name>
<dbReference type="EMBL" id="VWPK01000055">
    <property type="protein sequence ID" value="KAA5609241.1"/>
    <property type="molecule type" value="Genomic_DNA"/>
</dbReference>
<evidence type="ECO:0000313" key="3">
    <source>
        <dbReference type="Proteomes" id="UP000325255"/>
    </source>
</evidence>
<feature type="compositionally biased region" description="Low complexity" evidence="1">
    <location>
        <begin position="267"/>
        <end position="285"/>
    </location>
</feature>
<reference evidence="2 3" key="1">
    <citation type="submission" date="2019-09" db="EMBL/GenBank/DDBJ databases">
        <title>Genome sequence of Rhodovastum atsumiense, a diverse member of the Acetobacteraceae family of non-sulfur purple photosynthetic bacteria.</title>
        <authorList>
            <person name="Meyer T."/>
            <person name="Kyndt J."/>
        </authorList>
    </citation>
    <scope>NUCLEOTIDE SEQUENCE [LARGE SCALE GENOMIC DNA]</scope>
    <source>
        <strain evidence="2 3">DSM 21279</strain>
    </source>
</reference>
<dbReference type="OrthoDB" id="7242855at2"/>
<feature type="compositionally biased region" description="Low complexity" evidence="1">
    <location>
        <begin position="303"/>
        <end position="312"/>
    </location>
</feature>
<gene>
    <name evidence="2" type="ORF">F1189_25015</name>
</gene>
<organism evidence="2 3">
    <name type="scientific">Rhodovastum atsumiense</name>
    <dbReference type="NCBI Taxonomy" id="504468"/>
    <lineage>
        <taxon>Bacteria</taxon>
        <taxon>Pseudomonadati</taxon>
        <taxon>Pseudomonadota</taxon>
        <taxon>Alphaproteobacteria</taxon>
        <taxon>Acetobacterales</taxon>
        <taxon>Acetobacteraceae</taxon>
        <taxon>Rhodovastum</taxon>
    </lineage>
</organism>
<protein>
    <submittedName>
        <fullName evidence="2">Uncharacterized protein</fullName>
    </submittedName>
</protein>
<dbReference type="Pfam" id="PF04796">
    <property type="entry name" value="RepA_C"/>
    <property type="match status" value="1"/>
</dbReference>
<dbReference type="Proteomes" id="UP000325255">
    <property type="component" value="Unassembled WGS sequence"/>
</dbReference>
<comment type="caution">
    <text evidence="2">The sequence shown here is derived from an EMBL/GenBank/DDBJ whole genome shotgun (WGS) entry which is preliminary data.</text>
</comment>
<proteinExistence type="predicted"/>
<feature type="compositionally biased region" description="Basic and acidic residues" evidence="1">
    <location>
        <begin position="329"/>
        <end position="344"/>
    </location>
</feature>
<accession>A0A5M6ILT4</accession>
<keyword evidence="3" id="KW-1185">Reference proteome</keyword>
<sequence>MNASADLLSPLASGSPPATTDPILWHHASLCQFALPLRASAKTSWRREWDGAFLAIEAAEGVTLPTGRFARLLLMYLCDSVHRSGGTVVELGENIAAVARALGAEVKGARLREMEEQLARLLSTRITLAGDGAAALALFDARARSRGAPGWRSTARLNARFVASLAESAVALQRHIVLALLDSPLAMDLYAFIAAAQLRAQAATPVTAGWDELRERFGTASQSIPELRSTVEPALDLIRQLWPELPVEIGKNGIVVQVGAAPARPAVQAASPEPAAETEEAAAPPVMTPEPAPEPDPEPDPEPVVVTAVEAEAPPPPPSPAAPLTDQPFEDRLSRRQPPEDPSRRQSRQTVSLKSHLTGLPQVIWLQRSNGRDTPVIEVTPGGRYDPETRTVIALEPVTLQIAGGLYARDFERVAAWAAANRDLIDDWWDSRIDGFEEVSGRVRKVPAPTWR</sequence>
<evidence type="ECO:0000256" key="1">
    <source>
        <dbReference type="SAM" id="MobiDB-lite"/>
    </source>
</evidence>
<dbReference type="InterPro" id="IPR006881">
    <property type="entry name" value="RepA_C"/>
</dbReference>
<dbReference type="RefSeq" id="WP_150043994.1">
    <property type="nucleotide sequence ID" value="NZ_OW485601.1"/>
</dbReference>
<evidence type="ECO:0000313" key="2">
    <source>
        <dbReference type="EMBL" id="KAA5609241.1"/>
    </source>
</evidence>